<dbReference type="Pfam" id="PF08220">
    <property type="entry name" value="HTH_DeoR"/>
    <property type="match status" value="1"/>
</dbReference>
<dbReference type="PRINTS" id="PR00037">
    <property type="entry name" value="HTHLACR"/>
</dbReference>
<dbReference type="Gene3D" id="1.10.10.10">
    <property type="entry name" value="Winged helix-like DNA-binding domain superfamily/Winged helix DNA-binding domain"/>
    <property type="match status" value="1"/>
</dbReference>
<evidence type="ECO:0000313" key="6">
    <source>
        <dbReference type="Proteomes" id="UP000184310"/>
    </source>
</evidence>
<dbReference type="Gene3D" id="3.40.50.1360">
    <property type="match status" value="1"/>
</dbReference>
<dbReference type="PANTHER" id="PTHR30363:SF44">
    <property type="entry name" value="AGA OPERON TRANSCRIPTIONAL REPRESSOR-RELATED"/>
    <property type="match status" value="1"/>
</dbReference>
<evidence type="ECO:0000259" key="4">
    <source>
        <dbReference type="PROSITE" id="PS51000"/>
    </source>
</evidence>
<keyword evidence="6" id="KW-1185">Reference proteome</keyword>
<dbReference type="GO" id="GO:0003677">
    <property type="term" value="F:DNA binding"/>
    <property type="evidence" value="ECO:0007669"/>
    <property type="project" value="UniProtKB-KW"/>
</dbReference>
<keyword evidence="3" id="KW-0804">Transcription</keyword>
<evidence type="ECO:0000256" key="2">
    <source>
        <dbReference type="ARBA" id="ARBA00023125"/>
    </source>
</evidence>
<accession>A0A1M6GZY0</accession>
<dbReference type="PROSITE" id="PS51000">
    <property type="entry name" value="HTH_DEOR_2"/>
    <property type="match status" value="1"/>
</dbReference>
<proteinExistence type="predicted"/>
<dbReference type="InterPro" id="IPR036390">
    <property type="entry name" value="WH_DNA-bd_sf"/>
</dbReference>
<dbReference type="PROSITE" id="PS00894">
    <property type="entry name" value="HTH_DEOR_1"/>
    <property type="match status" value="1"/>
</dbReference>
<organism evidence="5 6">
    <name type="scientific">Clostridium cavendishii DSM 21758</name>
    <dbReference type="NCBI Taxonomy" id="1121302"/>
    <lineage>
        <taxon>Bacteria</taxon>
        <taxon>Bacillati</taxon>
        <taxon>Bacillota</taxon>
        <taxon>Clostridia</taxon>
        <taxon>Eubacteriales</taxon>
        <taxon>Clostridiaceae</taxon>
        <taxon>Clostridium</taxon>
    </lineage>
</organism>
<dbReference type="PANTHER" id="PTHR30363">
    <property type="entry name" value="HTH-TYPE TRANSCRIPTIONAL REGULATOR SRLR-RELATED"/>
    <property type="match status" value="1"/>
</dbReference>
<keyword evidence="2" id="KW-0238">DNA-binding</keyword>
<reference evidence="5 6" key="1">
    <citation type="submission" date="2016-11" db="EMBL/GenBank/DDBJ databases">
        <authorList>
            <person name="Jaros S."/>
            <person name="Januszkiewicz K."/>
            <person name="Wedrychowicz H."/>
        </authorList>
    </citation>
    <scope>NUCLEOTIDE SEQUENCE [LARGE SCALE GENOMIC DNA]</scope>
    <source>
        <strain evidence="5 6">DSM 21758</strain>
    </source>
</reference>
<dbReference type="InterPro" id="IPR036388">
    <property type="entry name" value="WH-like_DNA-bd_sf"/>
</dbReference>
<protein>
    <submittedName>
        <fullName evidence="5">Transcriptional regulator, DeoR family</fullName>
    </submittedName>
</protein>
<dbReference type="InterPro" id="IPR001034">
    <property type="entry name" value="DeoR_HTH"/>
</dbReference>
<dbReference type="AlphaFoldDB" id="A0A1M6GZY0"/>
<dbReference type="EMBL" id="FQZB01000006">
    <property type="protein sequence ID" value="SHJ15470.1"/>
    <property type="molecule type" value="Genomic_DNA"/>
</dbReference>
<dbReference type="GO" id="GO:0003700">
    <property type="term" value="F:DNA-binding transcription factor activity"/>
    <property type="evidence" value="ECO:0007669"/>
    <property type="project" value="InterPro"/>
</dbReference>
<dbReference type="InterPro" id="IPR050313">
    <property type="entry name" value="Carb_Metab_HTH_regulators"/>
</dbReference>
<evidence type="ECO:0000256" key="1">
    <source>
        <dbReference type="ARBA" id="ARBA00023015"/>
    </source>
</evidence>
<dbReference type="STRING" id="1121302.SAMN02745163_01440"/>
<evidence type="ECO:0000256" key="3">
    <source>
        <dbReference type="ARBA" id="ARBA00023163"/>
    </source>
</evidence>
<dbReference type="Proteomes" id="UP000184310">
    <property type="component" value="Unassembled WGS sequence"/>
</dbReference>
<dbReference type="RefSeq" id="WP_072985998.1">
    <property type="nucleotide sequence ID" value="NZ_FQZB01000006.1"/>
</dbReference>
<feature type="domain" description="HTH deoR-type" evidence="4">
    <location>
        <begin position="14"/>
        <end position="69"/>
    </location>
</feature>
<dbReference type="InterPro" id="IPR018356">
    <property type="entry name" value="Tscrpt_reg_HTH_DeoR_CS"/>
</dbReference>
<dbReference type="InterPro" id="IPR014036">
    <property type="entry name" value="DeoR-like_C"/>
</dbReference>
<keyword evidence="1" id="KW-0805">Transcription regulation</keyword>
<name>A0A1M6GZY0_9CLOT</name>
<dbReference type="SUPFAM" id="SSF100950">
    <property type="entry name" value="NagB/RpiA/CoA transferase-like"/>
    <property type="match status" value="1"/>
</dbReference>
<dbReference type="Pfam" id="PF00455">
    <property type="entry name" value="DeoRC"/>
    <property type="match status" value="1"/>
</dbReference>
<evidence type="ECO:0000313" key="5">
    <source>
        <dbReference type="EMBL" id="SHJ15470.1"/>
    </source>
</evidence>
<sequence length="270" mass="29397">MNKNEEITQTKGIVSNRRNDILSYLQEHKVAKTNELSELLSISPLTVRRDLQSLEEEGLVKRFYGGVSLIENPIVTSSISNPPTVSLTKKALAKYAASLVNDGDTIFINSSSTALLLLEYLDKKQVVVVTNNGNALKSKVGPNVELVLTGGELHGRKRSMVGDFATLILSMVTADKCFLGVSGISSDSGISTSVLKETLINKKMIERCNGPIYILADSSKVEKHHNFSSGDITDISHLITDDNVSNDQIAAFNSKNVEVITIDCNDKQDI</sequence>
<gene>
    <name evidence="5" type="ORF">SAMN02745163_01440</name>
</gene>
<dbReference type="SMART" id="SM00420">
    <property type="entry name" value="HTH_DEOR"/>
    <property type="match status" value="1"/>
</dbReference>
<dbReference type="SUPFAM" id="SSF46785">
    <property type="entry name" value="Winged helix' DNA-binding domain"/>
    <property type="match status" value="1"/>
</dbReference>
<dbReference type="InterPro" id="IPR037171">
    <property type="entry name" value="NagB/RpiA_transferase-like"/>
</dbReference>
<dbReference type="SMART" id="SM01134">
    <property type="entry name" value="DeoRC"/>
    <property type="match status" value="1"/>
</dbReference>